<dbReference type="AlphaFoldDB" id="A0A0P9QVN3"/>
<sequence length="261" mass="29833">MSFSLSYDEFQSVNLDLRAARIFPPEVLKGLKFQFPRVSPWYPLRPADFLALAYYGPNVIPATYNGFKGILDKAFKDAVARGEVEQLLRNEMYRQAAEEYGFSSLEAFQALYRELDQTAADLCTPPYAKICNCGAYIEAQLRSKSCNISLPKDLRHTYVTTFSRYAPYLWDIFVATRQGLLPSIYLDHFKGELVYLHKTDDCVEAYIIGCSGYMRGVEQVLNPQMGQSTTEDLNEIREISRKQFGEIRVLFKDMVLVEVSA</sequence>
<organism evidence="2 3">
    <name type="scientific">Pseudomonas savastanoi pv. glycinea</name>
    <name type="common">Pseudomonas syringae pv. glycinea</name>
    <dbReference type="NCBI Taxonomy" id="318"/>
    <lineage>
        <taxon>Bacteria</taxon>
        <taxon>Pseudomonadati</taxon>
        <taxon>Pseudomonadota</taxon>
        <taxon>Gammaproteobacteria</taxon>
        <taxon>Pseudomonadales</taxon>
        <taxon>Pseudomonadaceae</taxon>
        <taxon>Pseudomonas</taxon>
    </lineage>
</organism>
<dbReference type="RefSeq" id="WP_004665111.1">
    <property type="nucleotide sequence ID" value="NZ_LGLL01000119.1"/>
</dbReference>
<evidence type="ECO:0000313" key="3">
    <source>
        <dbReference type="Proteomes" id="UP000272471"/>
    </source>
</evidence>
<comment type="caution">
    <text evidence="2">The sequence shown here is derived from an EMBL/GenBank/DDBJ whole genome shotgun (WGS) entry which is preliminary data.</text>
</comment>
<protein>
    <submittedName>
        <fullName evidence="2">Uncharacterized protein</fullName>
    </submittedName>
</protein>
<dbReference type="EMBL" id="RBPS01000260">
    <property type="protein sequence ID" value="RMO34070.1"/>
    <property type="molecule type" value="Genomic_DNA"/>
</dbReference>
<dbReference type="Proteomes" id="UP000273536">
    <property type="component" value="Unassembled WGS sequence"/>
</dbReference>
<proteinExistence type="predicted"/>
<dbReference type="Proteomes" id="UP000272471">
    <property type="component" value="Unassembled WGS sequence"/>
</dbReference>
<accession>A0A0P9QVN3</accession>
<evidence type="ECO:0000313" key="4">
    <source>
        <dbReference type="Proteomes" id="UP000273536"/>
    </source>
</evidence>
<gene>
    <name evidence="2" type="ORF">ALQ11_102769</name>
    <name evidence="1" type="ORF">ALQ42_01983</name>
</gene>
<reference evidence="3 4" key="1">
    <citation type="submission" date="2018-08" db="EMBL/GenBank/DDBJ databases">
        <title>Recombination of ecologically and evolutionarily significant loci maintains genetic cohesion in the Pseudomonas syringae species complex.</title>
        <authorList>
            <person name="Dillon M."/>
            <person name="Thakur S."/>
            <person name="Almeida R.N.D."/>
            <person name="Weir B.S."/>
            <person name="Guttman D.S."/>
        </authorList>
    </citation>
    <scope>NUCLEOTIDE SEQUENCE [LARGE SCALE GENOMIC DNA]</scope>
    <source>
        <strain evidence="2 3">ICMP 4182</strain>
        <strain evidence="1 4">ICMP 6372</strain>
    </source>
</reference>
<evidence type="ECO:0000313" key="1">
    <source>
        <dbReference type="EMBL" id="RMO34070.1"/>
    </source>
</evidence>
<evidence type="ECO:0000313" key="2">
    <source>
        <dbReference type="EMBL" id="RMQ16499.1"/>
    </source>
</evidence>
<name>A0A0P9QVN3_PSESG</name>
<dbReference type="EMBL" id="RBQX01000161">
    <property type="protein sequence ID" value="RMQ16499.1"/>
    <property type="molecule type" value="Genomic_DNA"/>
</dbReference>